<accession>R0LAJ2</accession>
<dbReference type="Proteomes" id="UP000296049">
    <property type="component" value="Unassembled WGS sequence"/>
</dbReference>
<keyword evidence="2" id="KW-1185">Reference proteome</keyword>
<reference evidence="2" key="1">
    <citation type="journal article" date="2013" name="Nat. Genet.">
        <title>The duck genome and transcriptome provide insight into an avian influenza virus reservoir species.</title>
        <authorList>
            <person name="Huang Y."/>
            <person name="Li Y."/>
            <person name="Burt D.W."/>
            <person name="Chen H."/>
            <person name="Zhang Y."/>
            <person name="Qian W."/>
            <person name="Kim H."/>
            <person name="Gan S."/>
            <person name="Zhao Y."/>
            <person name="Li J."/>
            <person name="Yi K."/>
            <person name="Feng H."/>
            <person name="Zhu P."/>
            <person name="Li B."/>
            <person name="Liu Q."/>
            <person name="Fairley S."/>
            <person name="Magor K.E."/>
            <person name="Du Z."/>
            <person name="Hu X."/>
            <person name="Goodman L."/>
            <person name="Tafer H."/>
            <person name="Vignal A."/>
            <person name="Lee T."/>
            <person name="Kim K.W."/>
            <person name="Sheng Z."/>
            <person name="An Y."/>
            <person name="Searle S."/>
            <person name="Herrero J."/>
            <person name="Groenen M.A."/>
            <person name="Crooijmans R.P."/>
            <person name="Faraut T."/>
            <person name="Cai Q."/>
            <person name="Webster R.G."/>
            <person name="Aldridge J.R."/>
            <person name="Warren W.C."/>
            <person name="Bartschat S."/>
            <person name="Kehr S."/>
            <person name="Marz M."/>
            <person name="Stadler P.F."/>
            <person name="Smith J."/>
            <person name="Kraus R.H."/>
            <person name="Zhao Y."/>
            <person name="Ren L."/>
            <person name="Fei J."/>
            <person name="Morisson M."/>
            <person name="Kaiser P."/>
            <person name="Griffin D.K."/>
            <person name="Rao M."/>
            <person name="Pitel F."/>
            <person name="Wang J."/>
            <person name="Li N."/>
        </authorList>
    </citation>
    <scope>NUCLEOTIDE SEQUENCE [LARGE SCALE GENOMIC DNA]</scope>
</reference>
<proteinExistence type="predicted"/>
<protein>
    <submittedName>
        <fullName evidence="1">Uncharacterized protein</fullName>
    </submittedName>
</protein>
<dbReference type="AlphaFoldDB" id="R0LAJ2"/>
<sequence>MMKDMEQICMDAGQLFGRATQRAVTKIKIVVQGTSKQEDLYFIYILIRIELLYSKELAKLTQSLIIHGPDYSVKHITEREISTQTFTEGCDYRKRRQDQLLAHTLELESTARLPSGSPRLLLLLNSYYLGCPGGAELYN</sequence>
<name>R0LAJ2_ANAPL</name>
<evidence type="ECO:0000313" key="2">
    <source>
        <dbReference type="Proteomes" id="UP000296049"/>
    </source>
</evidence>
<dbReference type="EMBL" id="KB743489">
    <property type="protein sequence ID" value="EOA98464.1"/>
    <property type="molecule type" value="Genomic_DNA"/>
</dbReference>
<organism evidence="1 2">
    <name type="scientific">Anas platyrhynchos</name>
    <name type="common">Mallard</name>
    <name type="synonym">Anas boschas</name>
    <dbReference type="NCBI Taxonomy" id="8839"/>
    <lineage>
        <taxon>Eukaryota</taxon>
        <taxon>Metazoa</taxon>
        <taxon>Chordata</taxon>
        <taxon>Craniata</taxon>
        <taxon>Vertebrata</taxon>
        <taxon>Euteleostomi</taxon>
        <taxon>Archelosauria</taxon>
        <taxon>Archosauria</taxon>
        <taxon>Dinosauria</taxon>
        <taxon>Saurischia</taxon>
        <taxon>Theropoda</taxon>
        <taxon>Coelurosauria</taxon>
        <taxon>Aves</taxon>
        <taxon>Neognathae</taxon>
        <taxon>Galloanserae</taxon>
        <taxon>Anseriformes</taxon>
        <taxon>Anatidae</taxon>
        <taxon>Anatinae</taxon>
        <taxon>Anas</taxon>
    </lineage>
</organism>
<gene>
    <name evidence="1" type="ORF">Anapl_17118</name>
</gene>
<evidence type="ECO:0000313" key="1">
    <source>
        <dbReference type="EMBL" id="EOA98464.1"/>
    </source>
</evidence>